<feature type="transmembrane region" description="Helical" evidence="6">
    <location>
        <begin position="251"/>
        <end position="272"/>
    </location>
</feature>
<comment type="caution">
    <text evidence="8">The sequence shown here is derived from an EMBL/GenBank/DDBJ whole genome shotgun (WGS) entry which is preliminary data.</text>
</comment>
<feature type="transmembrane region" description="Helical" evidence="6">
    <location>
        <begin position="179"/>
        <end position="198"/>
    </location>
</feature>
<comment type="subcellular location">
    <subcellularLocation>
        <location evidence="1">Membrane</location>
        <topology evidence="1">Multi-pass membrane protein</topology>
    </subcellularLocation>
</comment>
<feature type="transmembrane region" description="Helical" evidence="6">
    <location>
        <begin position="99"/>
        <end position="119"/>
    </location>
</feature>
<dbReference type="PANTHER" id="PTHR32322:SF2">
    <property type="entry name" value="EAMA DOMAIN-CONTAINING PROTEIN"/>
    <property type="match status" value="1"/>
</dbReference>
<accession>A0A918TJI7</accession>
<name>A0A918TJI7_STRCJ</name>
<feature type="transmembrane region" description="Helical" evidence="6">
    <location>
        <begin position="154"/>
        <end position="173"/>
    </location>
</feature>
<reference evidence="8" key="1">
    <citation type="journal article" date="2014" name="Int. J. Syst. Evol. Microbiol.">
        <title>Complete genome sequence of Corynebacterium casei LMG S-19264T (=DSM 44701T), isolated from a smear-ripened cheese.</title>
        <authorList>
            <consortium name="US DOE Joint Genome Institute (JGI-PGF)"/>
            <person name="Walter F."/>
            <person name="Albersmeier A."/>
            <person name="Kalinowski J."/>
            <person name="Ruckert C."/>
        </authorList>
    </citation>
    <scope>NUCLEOTIDE SEQUENCE</scope>
    <source>
        <strain evidence="8">JCM 4633</strain>
    </source>
</reference>
<dbReference type="SUPFAM" id="SSF103481">
    <property type="entry name" value="Multidrug resistance efflux transporter EmrE"/>
    <property type="match status" value="2"/>
</dbReference>
<reference evidence="8" key="2">
    <citation type="submission" date="2020-09" db="EMBL/GenBank/DDBJ databases">
        <authorList>
            <person name="Sun Q."/>
            <person name="Ohkuma M."/>
        </authorList>
    </citation>
    <scope>NUCLEOTIDE SEQUENCE</scope>
    <source>
        <strain evidence="8">JCM 4633</strain>
    </source>
</reference>
<keyword evidence="5 6" id="KW-0472">Membrane</keyword>
<dbReference type="AlphaFoldDB" id="A0A918TJI7"/>
<feature type="transmembrane region" description="Helical" evidence="6">
    <location>
        <begin position="219"/>
        <end position="239"/>
    </location>
</feature>
<proteinExistence type="inferred from homology"/>
<evidence type="ECO:0000256" key="3">
    <source>
        <dbReference type="ARBA" id="ARBA00022692"/>
    </source>
</evidence>
<dbReference type="EMBL" id="BMVB01000006">
    <property type="protein sequence ID" value="GHC47786.1"/>
    <property type="molecule type" value="Genomic_DNA"/>
</dbReference>
<feature type="transmembrane region" description="Helical" evidence="6">
    <location>
        <begin position="27"/>
        <end position="48"/>
    </location>
</feature>
<organism evidence="8 9">
    <name type="scientific">Streptomyces cinnamoneus</name>
    <name type="common">Streptoverticillium cinnamoneum</name>
    <dbReference type="NCBI Taxonomy" id="53446"/>
    <lineage>
        <taxon>Bacteria</taxon>
        <taxon>Bacillati</taxon>
        <taxon>Actinomycetota</taxon>
        <taxon>Actinomycetes</taxon>
        <taxon>Kitasatosporales</taxon>
        <taxon>Streptomycetaceae</taxon>
        <taxon>Streptomyces</taxon>
        <taxon>Streptomyces cinnamoneus group</taxon>
    </lineage>
</organism>
<evidence type="ECO:0000256" key="2">
    <source>
        <dbReference type="ARBA" id="ARBA00007362"/>
    </source>
</evidence>
<protein>
    <submittedName>
        <fullName evidence="8">Membrane protein</fullName>
    </submittedName>
</protein>
<feature type="transmembrane region" description="Helical" evidence="6">
    <location>
        <begin position="125"/>
        <end position="147"/>
    </location>
</feature>
<feature type="transmembrane region" description="Helical" evidence="6">
    <location>
        <begin position="304"/>
        <end position="323"/>
    </location>
</feature>
<feature type="domain" description="EamA" evidence="7">
    <location>
        <begin position="184"/>
        <end position="319"/>
    </location>
</feature>
<dbReference type="InterPro" id="IPR037185">
    <property type="entry name" value="EmrE-like"/>
</dbReference>
<keyword evidence="4 6" id="KW-1133">Transmembrane helix</keyword>
<evidence type="ECO:0000256" key="6">
    <source>
        <dbReference type="SAM" id="Phobius"/>
    </source>
</evidence>
<dbReference type="InterPro" id="IPR050638">
    <property type="entry name" value="AA-Vitamin_Transporters"/>
</dbReference>
<evidence type="ECO:0000313" key="8">
    <source>
        <dbReference type="EMBL" id="GHC47786.1"/>
    </source>
</evidence>
<feature type="domain" description="EamA" evidence="7">
    <location>
        <begin position="26"/>
        <end position="171"/>
    </location>
</feature>
<evidence type="ECO:0000313" key="9">
    <source>
        <dbReference type="Proteomes" id="UP000646244"/>
    </source>
</evidence>
<dbReference type="RefSeq" id="WP_373303541.1">
    <property type="nucleotide sequence ID" value="NZ_BMVB01000006.1"/>
</dbReference>
<comment type="similarity">
    <text evidence="2">Belongs to the EamA transporter family.</text>
</comment>
<evidence type="ECO:0000256" key="4">
    <source>
        <dbReference type="ARBA" id="ARBA00022989"/>
    </source>
</evidence>
<keyword evidence="3 6" id="KW-0812">Transmembrane</keyword>
<feature type="transmembrane region" description="Helical" evidence="6">
    <location>
        <begin position="60"/>
        <end position="78"/>
    </location>
</feature>
<evidence type="ECO:0000259" key="7">
    <source>
        <dbReference type="Pfam" id="PF00892"/>
    </source>
</evidence>
<dbReference type="GO" id="GO:0016020">
    <property type="term" value="C:membrane"/>
    <property type="evidence" value="ECO:0007669"/>
    <property type="project" value="UniProtKB-SubCell"/>
</dbReference>
<evidence type="ECO:0000256" key="5">
    <source>
        <dbReference type="ARBA" id="ARBA00023136"/>
    </source>
</evidence>
<evidence type="ECO:0000256" key="1">
    <source>
        <dbReference type="ARBA" id="ARBA00004141"/>
    </source>
</evidence>
<sequence>MTAQPVTSSPAGPSAASGTVASVGRGLACVVFAAVAWGTTGPVASLAFDSSGLGPVALTFWRTAGGLALLLAVQAVRARHARPARPRPARRRRPKGRRVARVLITGVGFTVFQAAYFAAVDGTGIAVATVVTLGAAPVIVALGGRLLMGERLGAGGRLAVAGALAGLAVLVLGGDGAGAVRPVGVAMGLLSAAGYAVMTLSTRLLGGADGSSDPFMTTLTSFAVSTVGLLPLALAEGLWPRAHELGRTLWLMGYLVTVPTALAYVLFFAGLAAVRAMTVTVITLLEPVTAAAVAVALLGERLTAATAAGTAVLLGAVAALACAEARGAAAPAAAEGLSGR</sequence>
<dbReference type="PANTHER" id="PTHR32322">
    <property type="entry name" value="INNER MEMBRANE TRANSPORTER"/>
    <property type="match status" value="1"/>
</dbReference>
<dbReference type="Proteomes" id="UP000646244">
    <property type="component" value="Unassembled WGS sequence"/>
</dbReference>
<dbReference type="InterPro" id="IPR000620">
    <property type="entry name" value="EamA_dom"/>
</dbReference>
<feature type="transmembrane region" description="Helical" evidence="6">
    <location>
        <begin position="279"/>
        <end position="298"/>
    </location>
</feature>
<dbReference type="Pfam" id="PF00892">
    <property type="entry name" value="EamA"/>
    <property type="match status" value="2"/>
</dbReference>
<gene>
    <name evidence="8" type="ORF">GCM10010507_24220</name>
</gene>